<protein>
    <submittedName>
        <fullName evidence="1">Uncharacterized protein</fullName>
    </submittedName>
</protein>
<proteinExistence type="predicted"/>
<organism evidence="1">
    <name type="scientific">Collimonas fungivorans</name>
    <dbReference type="NCBI Taxonomy" id="158899"/>
    <lineage>
        <taxon>Bacteria</taxon>
        <taxon>Pseudomonadati</taxon>
        <taxon>Pseudomonadota</taxon>
        <taxon>Betaproteobacteria</taxon>
        <taxon>Burkholderiales</taxon>
        <taxon>Oxalobacteraceae</taxon>
        <taxon>Collimonas</taxon>
    </lineage>
</organism>
<reference evidence="1 2" key="1">
    <citation type="submission" date="2015-11" db="EMBL/GenBank/DDBJ databases">
        <title>Exploring the genomic traits of fungus-feeding bacterial genus Collimonas.</title>
        <authorList>
            <person name="Song C."/>
            <person name="Schmidt R."/>
            <person name="de Jager V."/>
            <person name="Krzyzanowska D."/>
            <person name="Jongedijk E."/>
            <person name="Cankar K."/>
            <person name="Beekwilder J."/>
            <person name="van Veen A."/>
            <person name="de Boer W."/>
            <person name="van Veen J.A."/>
            <person name="Garbeva P."/>
        </authorList>
    </citation>
    <scope>NUCLEOTIDE SEQUENCE [LARGE SCALE GENOMIC DNA]</scope>
    <source>
        <strain evidence="1 2">Ter6</strain>
    </source>
</reference>
<accession>A0A127P7F9</accession>
<dbReference type="EMBL" id="CP013232">
    <property type="protein sequence ID" value="AMO93668.1"/>
    <property type="molecule type" value="Genomic_DNA"/>
</dbReference>
<evidence type="ECO:0000313" key="2">
    <source>
        <dbReference type="Proteomes" id="UP000072421"/>
    </source>
</evidence>
<gene>
    <name evidence="1" type="ORF">CFter6_0946</name>
</gene>
<name>A0A127P7F9_9BURK</name>
<dbReference type="AlphaFoldDB" id="A0A127P7F9"/>
<dbReference type="Proteomes" id="UP000072421">
    <property type="component" value="Chromosome"/>
</dbReference>
<sequence>MLDAAQQGFLFGDGHDFLATNQVGGAWLRAGAKCSQAVL</sequence>
<evidence type="ECO:0000313" key="1">
    <source>
        <dbReference type="EMBL" id="AMO93668.1"/>
    </source>
</evidence>